<sequence>MKQLYDVIKSKKTQKLVNKAHLIIIKRLYQLLDHGFTLAEATIFIIDQLNLNDQSYVNHIKSHLETGMDCYTLFKMLKFPRTILMQIYFAERYGTLPETLKRCHQYYEKNRILKSKLIKTVQYPLILLAIFLILIITLNFTVMPQFEYMYESMQVKISLTQIFLKQFISNFPIILVLTILLIGTFIQIFRKYLSILNIEKQVKILVKIPIFNKYYKLLMTYQITNQFILFLMNGISINDIVNIYVTQDESVFLKFLGHHLQREIKKGKTFSKILSDLNCFEHHFISYIEQGEKRDRLEIELNIYSYFLIEHIESFISNHIKWIQPIMFFLISILILSVYLVMMLPVFEMIQTIQS</sequence>
<dbReference type="EMBL" id="JABANU010000022">
    <property type="protein sequence ID" value="MBI5975646.1"/>
    <property type="molecule type" value="Genomic_DNA"/>
</dbReference>
<comment type="similarity">
    <text evidence="2">Belongs to the GSP F family.</text>
</comment>
<feature type="domain" description="Type II secretion system protein GspF" evidence="8">
    <location>
        <begin position="26"/>
        <end position="144"/>
    </location>
</feature>
<dbReference type="InterPro" id="IPR003004">
    <property type="entry name" value="GspF/PilC"/>
</dbReference>
<evidence type="ECO:0000256" key="5">
    <source>
        <dbReference type="ARBA" id="ARBA00022989"/>
    </source>
</evidence>
<evidence type="ECO:0000256" key="1">
    <source>
        <dbReference type="ARBA" id="ARBA00004651"/>
    </source>
</evidence>
<dbReference type="Pfam" id="PF00482">
    <property type="entry name" value="T2SSF"/>
    <property type="match status" value="2"/>
</dbReference>
<proteinExistence type="inferred from homology"/>
<dbReference type="InterPro" id="IPR047692">
    <property type="entry name" value="T4P_ComGB"/>
</dbReference>
<keyword evidence="4 7" id="KW-0812">Transmembrane</keyword>
<evidence type="ECO:0000256" key="2">
    <source>
        <dbReference type="ARBA" id="ARBA00005745"/>
    </source>
</evidence>
<feature type="domain" description="Type II secretion system protein GspF" evidence="8">
    <location>
        <begin position="224"/>
        <end position="345"/>
    </location>
</feature>
<comment type="caution">
    <text evidence="9">The sequence shown here is derived from an EMBL/GenBank/DDBJ whole genome shotgun (WGS) entry which is preliminary data.</text>
</comment>
<feature type="transmembrane region" description="Helical" evidence="7">
    <location>
        <begin position="121"/>
        <end position="142"/>
    </location>
</feature>
<accession>A0ABS0TA67</accession>
<evidence type="ECO:0000256" key="4">
    <source>
        <dbReference type="ARBA" id="ARBA00022692"/>
    </source>
</evidence>
<dbReference type="Gene3D" id="1.20.81.30">
    <property type="entry name" value="Type II secretion system (T2SS), domain F"/>
    <property type="match status" value="2"/>
</dbReference>
<keyword evidence="5 7" id="KW-1133">Transmembrane helix</keyword>
<dbReference type="Proteomes" id="UP000751852">
    <property type="component" value="Unassembled WGS sequence"/>
</dbReference>
<evidence type="ECO:0000256" key="6">
    <source>
        <dbReference type="ARBA" id="ARBA00023136"/>
    </source>
</evidence>
<dbReference type="PANTHER" id="PTHR30012">
    <property type="entry name" value="GENERAL SECRETION PATHWAY PROTEIN"/>
    <property type="match status" value="1"/>
</dbReference>
<gene>
    <name evidence="9" type="ORF">HHH54_08550</name>
</gene>
<organism evidence="9 10">
    <name type="scientific">Staphylococcus canis</name>
    <dbReference type="NCBI Taxonomy" id="2724942"/>
    <lineage>
        <taxon>Bacteria</taxon>
        <taxon>Bacillati</taxon>
        <taxon>Bacillota</taxon>
        <taxon>Bacilli</taxon>
        <taxon>Bacillales</taxon>
        <taxon>Staphylococcaceae</taxon>
        <taxon>Staphylococcus</taxon>
    </lineage>
</organism>
<dbReference type="InterPro" id="IPR042094">
    <property type="entry name" value="T2SS_GspF_sf"/>
</dbReference>
<name>A0ABS0TA67_9STAP</name>
<dbReference type="PANTHER" id="PTHR30012:SF0">
    <property type="entry name" value="TYPE II SECRETION SYSTEM PROTEIN F-RELATED"/>
    <property type="match status" value="1"/>
</dbReference>
<feature type="transmembrane region" description="Helical" evidence="7">
    <location>
        <begin position="162"/>
        <end position="186"/>
    </location>
</feature>
<dbReference type="PRINTS" id="PR00812">
    <property type="entry name" value="BCTERIALGSPF"/>
</dbReference>
<protein>
    <submittedName>
        <fullName evidence="9">Type II secretion system F family protein</fullName>
    </submittedName>
</protein>
<evidence type="ECO:0000259" key="8">
    <source>
        <dbReference type="Pfam" id="PF00482"/>
    </source>
</evidence>
<keyword evidence="10" id="KW-1185">Reference proteome</keyword>
<feature type="transmembrane region" description="Helical" evidence="7">
    <location>
        <begin position="326"/>
        <end position="347"/>
    </location>
</feature>
<reference evidence="9 10" key="1">
    <citation type="submission" date="2020-04" db="EMBL/GenBank/DDBJ databases">
        <title>Staphylococcus species from domestic dog.</title>
        <authorList>
            <person name="Paterson G.K."/>
        </authorList>
    </citation>
    <scope>NUCLEOTIDE SEQUENCE [LARGE SCALE GENOMIC DNA]</scope>
    <source>
        <strain evidence="9 10">H16/1A</strain>
    </source>
</reference>
<evidence type="ECO:0000256" key="3">
    <source>
        <dbReference type="ARBA" id="ARBA00022475"/>
    </source>
</evidence>
<dbReference type="RefSeq" id="WP_198618420.1">
    <property type="nucleotide sequence ID" value="NZ_JABANU010000022.1"/>
</dbReference>
<evidence type="ECO:0000256" key="7">
    <source>
        <dbReference type="SAM" id="Phobius"/>
    </source>
</evidence>
<keyword evidence="3" id="KW-1003">Cell membrane</keyword>
<dbReference type="NCBIfam" id="NF041012">
    <property type="entry name" value="T4P_ComGB"/>
    <property type="match status" value="1"/>
</dbReference>
<keyword evidence="6 7" id="KW-0472">Membrane</keyword>
<dbReference type="InterPro" id="IPR018076">
    <property type="entry name" value="T2SS_GspF_dom"/>
</dbReference>
<evidence type="ECO:0000313" key="10">
    <source>
        <dbReference type="Proteomes" id="UP000751852"/>
    </source>
</evidence>
<comment type="subcellular location">
    <subcellularLocation>
        <location evidence="1">Cell membrane</location>
        <topology evidence="1">Multi-pass membrane protein</topology>
    </subcellularLocation>
</comment>
<evidence type="ECO:0000313" key="9">
    <source>
        <dbReference type="EMBL" id="MBI5975646.1"/>
    </source>
</evidence>